<evidence type="ECO:0000313" key="3">
    <source>
        <dbReference type="EMBL" id="TNN81806.1"/>
    </source>
</evidence>
<dbReference type="AlphaFoldDB" id="A0A4Z2IVA5"/>
<reference evidence="3 4" key="1">
    <citation type="submission" date="2019-03" db="EMBL/GenBank/DDBJ databases">
        <title>First draft genome of Liparis tanakae, snailfish: a comprehensive survey of snailfish specific genes.</title>
        <authorList>
            <person name="Kim W."/>
            <person name="Song I."/>
            <person name="Jeong J.-H."/>
            <person name="Kim D."/>
            <person name="Kim S."/>
            <person name="Ryu S."/>
            <person name="Song J.Y."/>
            <person name="Lee S.K."/>
        </authorList>
    </citation>
    <scope>NUCLEOTIDE SEQUENCE [LARGE SCALE GENOMIC DNA]</scope>
    <source>
        <tissue evidence="3">Muscle</tissue>
    </source>
</reference>
<sequence length="100" mass="11086">MSSRRYGFTSSYRPFVVKYLAIGGMSGSSSGFTLLRKQQQRPVKMVKWTKRIFPSAIDMSGMEADRLVNPGKVTGFSLSSGCSLRSPPPQSYSTRRRLAA</sequence>
<keyword evidence="2" id="KW-1133">Transmembrane helix</keyword>
<proteinExistence type="predicted"/>
<organism evidence="3 4">
    <name type="scientific">Liparis tanakae</name>
    <name type="common">Tanaka's snailfish</name>
    <dbReference type="NCBI Taxonomy" id="230148"/>
    <lineage>
        <taxon>Eukaryota</taxon>
        <taxon>Metazoa</taxon>
        <taxon>Chordata</taxon>
        <taxon>Craniata</taxon>
        <taxon>Vertebrata</taxon>
        <taxon>Euteleostomi</taxon>
        <taxon>Actinopterygii</taxon>
        <taxon>Neopterygii</taxon>
        <taxon>Teleostei</taxon>
        <taxon>Neoteleostei</taxon>
        <taxon>Acanthomorphata</taxon>
        <taxon>Eupercaria</taxon>
        <taxon>Perciformes</taxon>
        <taxon>Cottioidei</taxon>
        <taxon>Cottales</taxon>
        <taxon>Liparidae</taxon>
        <taxon>Liparis</taxon>
    </lineage>
</organism>
<dbReference type="EMBL" id="SRLO01000044">
    <property type="protein sequence ID" value="TNN81806.1"/>
    <property type="molecule type" value="Genomic_DNA"/>
</dbReference>
<dbReference type="Proteomes" id="UP000314294">
    <property type="component" value="Unassembled WGS sequence"/>
</dbReference>
<accession>A0A4Z2IVA5</accession>
<evidence type="ECO:0000256" key="2">
    <source>
        <dbReference type="SAM" id="Phobius"/>
    </source>
</evidence>
<feature type="transmembrane region" description="Helical" evidence="2">
    <location>
        <begin position="15"/>
        <end position="35"/>
    </location>
</feature>
<feature type="region of interest" description="Disordered" evidence="1">
    <location>
        <begin position="77"/>
        <end position="100"/>
    </location>
</feature>
<gene>
    <name evidence="3" type="ORF">EYF80_007935</name>
</gene>
<comment type="caution">
    <text evidence="3">The sequence shown here is derived from an EMBL/GenBank/DDBJ whole genome shotgun (WGS) entry which is preliminary data.</text>
</comment>
<keyword evidence="2" id="KW-0472">Membrane</keyword>
<protein>
    <submittedName>
        <fullName evidence="3">Uncharacterized protein</fullName>
    </submittedName>
</protein>
<keyword evidence="4" id="KW-1185">Reference proteome</keyword>
<keyword evidence="2" id="KW-0812">Transmembrane</keyword>
<evidence type="ECO:0000313" key="4">
    <source>
        <dbReference type="Proteomes" id="UP000314294"/>
    </source>
</evidence>
<name>A0A4Z2IVA5_9TELE</name>
<evidence type="ECO:0000256" key="1">
    <source>
        <dbReference type="SAM" id="MobiDB-lite"/>
    </source>
</evidence>